<accession>V5WH60</accession>
<dbReference type="PROSITE" id="PS01117">
    <property type="entry name" value="HTH_MARR_1"/>
    <property type="match status" value="1"/>
</dbReference>
<dbReference type="SMART" id="SM00347">
    <property type="entry name" value="HTH_MARR"/>
    <property type="match status" value="1"/>
</dbReference>
<keyword evidence="2" id="KW-0238">DNA-binding</keyword>
<evidence type="ECO:0000256" key="3">
    <source>
        <dbReference type="ARBA" id="ARBA00023163"/>
    </source>
</evidence>
<dbReference type="HOGENOM" id="CLU_083287_16_0_12"/>
<gene>
    <name evidence="5" type="ORF">L21SP2_1497</name>
</gene>
<dbReference type="GO" id="GO:0003677">
    <property type="term" value="F:DNA binding"/>
    <property type="evidence" value="ECO:0007669"/>
    <property type="project" value="UniProtKB-KW"/>
</dbReference>
<dbReference type="AlphaFoldDB" id="V5WH60"/>
<keyword evidence="3" id="KW-0804">Transcription</keyword>
<dbReference type="InterPro" id="IPR036390">
    <property type="entry name" value="WH_DNA-bd_sf"/>
</dbReference>
<keyword evidence="1" id="KW-0805">Transcription regulation</keyword>
<dbReference type="InterPro" id="IPR023187">
    <property type="entry name" value="Tscrpt_reg_MarR-type_CS"/>
</dbReference>
<name>V5WH60_9SPIO</name>
<dbReference type="InterPro" id="IPR000835">
    <property type="entry name" value="HTH_MarR-typ"/>
</dbReference>
<organism evidence="5 6">
    <name type="scientific">Salinispira pacifica</name>
    <dbReference type="NCBI Taxonomy" id="1307761"/>
    <lineage>
        <taxon>Bacteria</taxon>
        <taxon>Pseudomonadati</taxon>
        <taxon>Spirochaetota</taxon>
        <taxon>Spirochaetia</taxon>
        <taxon>Spirochaetales</taxon>
        <taxon>Spirochaetaceae</taxon>
        <taxon>Salinispira</taxon>
    </lineage>
</organism>
<keyword evidence="6" id="KW-1185">Reference proteome</keyword>
<dbReference type="Gene3D" id="1.10.10.10">
    <property type="entry name" value="Winged helix-like DNA-binding domain superfamily/Winged helix DNA-binding domain"/>
    <property type="match status" value="1"/>
</dbReference>
<dbReference type="RefSeq" id="WP_024267814.1">
    <property type="nucleotide sequence ID" value="NC_023035.1"/>
</dbReference>
<dbReference type="EMBL" id="CP006939">
    <property type="protein sequence ID" value="AHC14894.1"/>
    <property type="molecule type" value="Genomic_DNA"/>
</dbReference>
<protein>
    <submittedName>
        <fullName evidence="5">Transcriptional regulator, MarR family</fullName>
    </submittedName>
</protein>
<dbReference type="KEGG" id="slr:L21SP2_1497"/>
<evidence type="ECO:0000256" key="1">
    <source>
        <dbReference type="ARBA" id="ARBA00023015"/>
    </source>
</evidence>
<dbReference type="GO" id="GO:0003700">
    <property type="term" value="F:DNA-binding transcription factor activity"/>
    <property type="evidence" value="ECO:0007669"/>
    <property type="project" value="InterPro"/>
</dbReference>
<dbReference type="OrthoDB" id="1755545at2"/>
<feature type="domain" description="HTH marR-type" evidence="4">
    <location>
        <begin position="8"/>
        <end position="142"/>
    </location>
</feature>
<evidence type="ECO:0000259" key="4">
    <source>
        <dbReference type="PROSITE" id="PS50995"/>
    </source>
</evidence>
<sequence length="152" mass="18057">MNEELEYQRSIFGHLFRTANILQIFLDRGLEGEDVTSKQLFLMIVVGNFGEKGPTVTQAAEKAGSSYQNVKKLALHLERSGYLRIVSDEDDRRAKRLVMTRRAKDFWQQREQQDARNFMELFRDFRFGELEKFNEYLLRLESQIEKSIRKEQ</sequence>
<evidence type="ECO:0000313" key="6">
    <source>
        <dbReference type="Proteomes" id="UP000018680"/>
    </source>
</evidence>
<dbReference type="InterPro" id="IPR036388">
    <property type="entry name" value="WH-like_DNA-bd_sf"/>
</dbReference>
<dbReference type="eggNOG" id="COG1846">
    <property type="taxonomic scope" value="Bacteria"/>
</dbReference>
<dbReference type="Proteomes" id="UP000018680">
    <property type="component" value="Chromosome"/>
</dbReference>
<proteinExistence type="predicted"/>
<dbReference type="STRING" id="1307761.L21SP2_1497"/>
<dbReference type="PROSITE" id="PS50995">
    <property type="entry name" value="HTH_MARR_2"/>
    <property type="match status" value="1"/>
</dbReference>
<evidence type="ECO:0000256" key="2">
    <source>
        <dbReference type="ARBA" id="ARBA00023125"/>
    </source>
</evidence>
<reference evidence="5 6" key="1">
    <citation type="journal article" date="2015" name="Stand. Genomic Sci.">
        <title>Complete genome sequence and description of Salinispira pacifica gen. nov., sp. nov., a novel spirochaete isolated form a hypersaline microbial mat.</title>
        <authorList>
            <person name="Ben Hania W."/>
            <person name="Joseph M."/>
            <person name="Schumann P."/>
            <person name="Bunk B."/>
            <person name="Fiebig A."/>
            <person name="Sproer C."/>
            <person name="Klenk H.P."/>
            <person name="Fardeau M.L."/>
            <person name="Spring S."/>
        </authorList>
    </citation>
    <scope>NUCLEOTIDE SEQUENCE [LARGE SCALE GENOMIC DNA]</scope>
    <source>
        <strain evidence="5 6">L21-RPul-D2</strain>
    </source>
</reference>
<evidence type="ECO:0000313" key="5">
    <source>
        <dbReference type="EMBL" id="AHC14894.1"/>
    </source>
</evidence>
<dbReference type="SUPFAM" id="SSF46785">
    <property type="entry name" value="Winged helix' DNA-binding domain"/>
    <property type="match status" value="1"/>
</dbReference>